<dbReference type="Proteomes" id="UP000317288">
    <property type="component" value="Unassembled WGS sequence"/>
</dbReference>
<protein>
    <submittedName>
        <fullName evidence="1">Uncharacterized protein</fullName>
    </submittedName>
</protein>
<accession>A0A558J3V0</accession>
<name>A0A558J3V0_9GAMM</name>
<evidence type="ECO:0000313" key="2">
    <source>
        <dbReference type="Proteomes" id="UP000317288"/>
    </source>
</evidence>
<dbReference type="AlphaFoldDB" id="A0A558J3V0"/>
<evidence type="ECO:0000313" key="1">
    <source>
        <dbReference type="EMBL" id="TVU88319.1"/>
    </source>
</evidence>
<dbReference type="RefSeq" id="WP_144814142.1">
    <property type="nucleotide sequence ID" value="NZ_VNFE01000006.1"/>
</dbReference>
<reference evidence="1 2" key="1">
    <citation type="submission" date="2019-07" db="EMBL/GenBank/DDBJ databases">
        <title>Diversity of Bacteria from Kongsfjorden, Arctic.</title>
        <authorList>
            <person name="Yu Y."/>
        </authorList>
    </citation>
    <scope>NUCLEOTIDE SEQUENCE [LARGE SCALE GENOMIC DNA]</scope>
    <source>
        <strain evidence="1 2">SM1922</strain>
    </source>
</reference>
<gene>
    <name evidence="1" type="ORF">FQP89_18875</name>
</gene>
<comment type="caution">
    <text evidence="1">The sequence shown here is derived from an EMBL/GenBank/DDBJ whole genome shotgun (WGS) entry which is preliminary data.</text>
</comment>
<organism evidence="1 2">
    <name type="scientific">Vreelandella titanicae</name>
    <dbReference type="NCBI Taxonomy" id="664683"/>
    <lineage>
        <taxon>Bacteria</taxon>
        <taxon>Pseudomonadati</taxon>
        <taxon>Pseudomonadota</taxon>
        <taxon>Gammaproteobacteria</taxon>
        <taxon>Oceanospirillales</taxon>
        <taxon>Halomonadaceae</taxon>
        <taxon>Vreelandella</taxon>
    </lineage>
</organism>
<sequence length="132" mass="14334">MKLKFLAGAGLASYDIQGSMIEGIDTALFAEGSKFVGNEETAAVGIFDMFLLEGELHVVLAQPTKTTGLPWAARDAGWIDAADHVPGKRYVAATDANALALIEAGKAEYWRDPVDEKWSVRMVETYEEEPAK</sequence>
<dbReference type="EMBL" id="VNFE01000006">
    <property type="protein sequence ID" value="TVU88319.1"/>
    <property type="molecule type" value="Genomic_DNA"/>
</dbReference>
<proteinExistence type="predicted"/>